<keyword evidence="3" id="KW-1185">Reference proteome</keyword>
<sequence>MIVPSCACVSARRGRVVTQVVAQATAPVGPAPPSGGVVVLTALDHECAAVCEYVTGRWSFIHAAGTIFEVGKLTGTDVDVAVTVVGCGTAAAAVLTERAIAAFQPRALFFTGVAGALKPSVRLGDVVVATKIYGYHGGRADRDEFRFHPDAWEAPHRLEQLARQVGREGGWHADDPGPTVHFKPIASGDVVLNSRTTPLATQIDRNFNDAVAIEMESAGAAKAGHLYTAPILTVRGISDKADGAKHVADRAGWQEVAARNAAAFLAALIARVPVRP</sequence>
<dbReference type="GO" id="GO:0008782">
    <property type="term" value="F:adenosylhomocysteine nucleosidase activity"/>
    <property type="evidence" value="ECO:0007669"/>
    <property type="project" value="TreeGrafter"/>
</dbReference>
<dbReference type="InterPro" id="IPR035994">
    <property type="entry name" value="Nucleoside_phosphorylase_sf"/>
</dbReference>
<gene>
    <name evidence="2" type="ORF">Val02_44640</name>
</gene>
<protein>
    <submittedName>
        <fullName evidence="2">Purine phosphorylase</fullName>
    </submittedName>
</protein>
<dbReference type="EMBL" id="BOPF01000015">
    <property type="protein sequence ID" value="GIJ47578.1"/>
    <property type="molecule type" value="Genomic_DNA"/>
</dbReference>
<evidence type="ECO:0000313" key="3">
    <source>
        <dbReference type="Proteomes" id="UP000619260"/>
    </source>
</evidence>
<dbReference type="Proteomes" id="UP000619260">
    <property type="component" value="Unassembled WGS sequence"/>
</dbReference>
<dbReference type="RefSeq" id="WP_203901073.1">
    <property type="nucleotide sequence ID" value="NZ_BOPF01000015.1"/>
</dbReference>
<evidence type="ECO:0000313" key="2">
    <source>
        <dbReference type="EMBL" id="GIJ47578.1"/>
    </source>
</evidence>
<dbReference type="GO" id="GO:0019284">
    <property type="term" value="P:L-methionine salvage from S-adenosylmethionine"/>
    <property type="evidence" value="ECO:0007669"/>
    <property type="project" value="TreeGrafter"/>
</dbReference>
<feature type="domain" description="Nucleoside phosphorylase" evidence="1">
    <location>
        <begin position="37"/>
        <end position="270"/>
    </location>
</feature>
<comment type="caution">
    <text evidence="2">The sequence shown here is derived from an EMBL/GenBank/DDBJ whole genome shotgun (WGS) entry which is preliminary data.</text>
</comment>
<dbReference type="Gene3D" id="3.40.50.1580">
    <property type="entry name" value="Nucleoside phosphorylase domain"/>
    <property type="match status" value="1"/>
</dbReference>
<dbReference type="GO" id="GO:0009116">
    <property type="term" value="P:nucleoside metabolic process"/>
    <property type="evidence" value="ECO:0007669"/>
    <property type="project" value="InterPro"/>
</dbReference>
<reference evidence="2" key="1">
    <citation type="submission" date="2021-01" db="EMBL/GenBank/DDBJ databases">
        <title>Whole genome shotgun sequence of Virgisporangium aliadipatigenens NBRC 105644.</title>
        <authorList>
            <person name="Komaki H."/>
            <person name="Tamura T."/>
        </authorList>
    </citation>
    <scope>NUCLEOTIDE SEQUENCE</scope>
    <source>
        <strain evidence="2">NBRC 105644</strain>
    </source>
</reference>
<dbReference type="CDD" id="cd09008">
    <property type="entry name" value="MTAN"/>
    <property type="match status" value="1"/>
</dbReference>
<dbReference type="GO" id="GO:0005829">
    <property type="term" value="C:cytosol"/>
    <property type="evidence" value="ECO:0007669"/>
    <property type="project" value="TreeGrafter"/>
</dbReference>
<dbReference type="SUPFAM" id="SSF53167">
    <property type="entry name" value="Purine and uridine phosphorylases"/>
    <property type="match status" value="1"/>
</dbReference>
<dbReference type="GO" id="GO:0008930">
    <property type="term" value="F:methylthioadenosine nucleosidase activity"/>
    <property type="evidence" value="ECO:0007669"/>
    <property type="project" value="TreeGrafter"/>
</dbReference>
<organism evidence="2 3">
    <name type="scientific">Virgisporangium aliadipatigenens</name>
    <dbReference type="NCBI Taxonomy" id="741659"/>
    <lineage>
        <taxon>Bacteria</taxon>
        <taxon>Bacillati</taxon>
        <taxon>Actinomycetota</taxon>
        <taxon>Actinomycetes</taxon>
        <taxon>Micromonosporales</taxon>
        <taxon>Micromonosporaceae</taxon>
        <taxon>Virgisporangium</taxon>
    </lineage>
</organism>
<accession>A0A8J4DS79</accession>
<dbReference type="AlphaFoldDB" id="A0A8J4DS79"/>
<name>A0A8J4DS79_9ACTN</name>
<proteinExistence type="predicted"/>
<dbReference type="PANTHER" id="PTHR46832:SF1">
    <property type="entry name" value="5'-METHYLTHIOADENOSINE_S-ADENOSYLHOMOCYSTEINE NUCLEOSIDASE"/>
    <property type="match status" value="1"/>
</dbReference>
<evidence type="ECO:0000259" key="1">
    <source>
        <dbReference type="Pfam" id="PF01048"/>
    </source>
</evidence>
<dbReference type="PANTHER" id="PTHR46832">
    <property type="entry name" value="5'-METHYLTHIOADENOSINE/S-ADENOSYLHOMOCYSTEINE NUCLEOSIDASE"/>
    <property type="match status" value="1"/>
</dbReference>
<dbReference type="Pfam" id="PF01048">
    <property type="entry name" value="PNP_UDP_1"/>
    <property type="match status" value="1"/>
</dbReference>
<dbReference type="InterPro" id="IPR000845">
    <property type="entry name" value="Nucleoside_phosphorylase_d"/>
</dbReference>